<evidence type="ECO:0000256" key="2">
    <source>
        <dbReference type="SAM" id="SignalP"/>
    </source>
</evidence>
<sequence>MKKIFIGLSAGALALSLAACGDKGTSSSSEPAKEEQTEKASSVSVEDVFNKTTERQGELKSTKADIDTTQKMSVEAEGEKLEMNSSSKMTMEMIVDPMAMHLKGEVKGTDPASGEEQTTPTEMYLDKEKGVFVADATGAWMKMPAELTDTMLNQNQSADAKQQLEQLKPFMKDFKVTEKGDEFILTLNAEGEKFNTLIQNQASATLPAELQSEDVLKGTTIEKADYVIYVDKKTYDIKQLELAMVMTMDIEGQKMNMDMDSNITYSDVNKVEEIVIPQEVLDNATEAAF</sequence>
<evidence type="ECO:0000256" key="1">
    <source>
        <dbReference type="SAM" id="MobiDB-lite"/>
    </source>
</evidence>
<comment type="caution">
    <text evidence="3">The sequence shown here is derived from an EMBL/GenBank/DDBJ whole genome shotgun (WGS) entry which is preliminary data.</text>
</comment>
<feature type="chain" id="PRO_5038887010" description="Lipoprotein" evidence="2">
    <location>
        <begin position="19"/>
        <end position="289"/>
    </location>
</feature>
<dbReference type="InterPro" id="IPR046720">
    <property type="entry name" value="DUF6612"/>
</dbReference>
<feature type="signal peptide" evidence="2">
    <location>
        <begin position="1"/>
        <end position="18"/>
    </location>
</feature>
<gene>
    <name evidence="3" type="ORF">GCM10007425_01270</name>
</gene>
<dbReference type="RefSeq" id="WP_188613079.1">
    <property type="nucleotide sequence ID" value="NZ_BMJT01000001.1"/>
</dbReference>
<dbReference type="Pfam" id="PF20316">
    <property type="entry name" value="DUF6612"/>
    <property type="match status" value="1"/>
</dbReference>
<dbReference type="Proteomes" id="UP000616608">
    <property type="component" value="Unassembled WGS sequence"/>
</dbReference>
<accession>A0A917D4S3</accession>
<dbReference type="AlphaFoldDB" id="A0A917D4S3"/>
<reference evidence="3" key="1">
    <citation type="journal article" date="2014" name="Int. J. Syst. Evol. Microbiol.">
        <title>Complete genome sequence of Corynebacterium casei LMG S-19264T (=DSM 44701T), isolated from a smear-ripened cheese.</title>
        <authorList>
            <consortium name="US DOE Joint Genome Institute (JGI-PGF)"/>
            <person name="Walter F."/>
            <person name="Albersmeier A."/>
            <person name="Kalinowski J."/>
            <person name="Ruckert C."/>
        </authorList>
    </citation>
    <scope>NUCLEOTIDE SEQUENCE</scope>
    <source>
        <strain evidence="3">CGMCC 1.15760</strain>
    </source>
</reference>
<evidence type="ECO:0000313" key="4">
    <source>
        <dbReference type="Proteomes" id="UP000616608"/>
    </source>
</evidence>
<dbReference type="PROSITE" id="PS51257">
    <property type="entry name" value="PROKAR_LIPOPROTEIN"/>
    <property type="match status" value="1"/>
</dbReference>
<keyword evidence="2" id="KW-0732">Signal</keyword>
<keyword evidence="4" id="KW-1185">Reference proteome</keyword>
<protein>
    <recommendedName>
        <fullName evidence="5">Lipoprotein</fullName>
    </recommendedName>
</protein>
<proteinExistence type="predicted"/>
<reference evidence="3" key="2">
    <citation type="submission" date="2020-09" db="EMBL/GenBank/DDBJ databases">
        <authorList>
            <person name="Sun Q."/>
            <person name="Zhou Y."/>
        </authorList>
    </citation>
    <scope>NUCLEOTIDE SEQUENCE</scope>
    <source>
        <strain evidence="3">CGMCC 1.15760</strain>
    </source>
</reference>
<feature type="region of interest" description="Disordered" evidence="1">
    <location>
        <begin position="20"/>
        <end position="65"/>
    </location>
</feature>
<organism evidence="3 4">
    <name type="scientific">Lysinibacillus alkalisoli</name>
    <dbReference type="NCBI Taxonomy" id="1911548"/>
    <lineage>
        <taxon>Bacteria</taxon>
        <taxon>Bacillati</taxon>
        <taxon>Bacillota</taxon>
        <taxon>Bacilli</taxon>
        <taxon>Bacillales</taxon>
        <taxon>Bacillaceae</taxon>
        <taxon>Lysinibacillus</taxon>
    </lineage>
</organism>
<name>A0A917D4S3_9BACI</name>
<dbReference type="EMBL" id="BMJT01000001">
    <property type="protein sequence ID" value="GGG10726.1"/>
    <property type="molecule type" value="Genomic_DNA"/>
</dbReference>
<evidence type="ECO:0008006" key="5">
    <source>
        <dbReference type="Google" id="ProtNLM"/>
    </source>
</evidence>
<evidence type="ECO:0000313" key="3">
    <source>
        <dbReference type="EMBL" id="GGG10726.1"/>
    </source>
</evidence>
<feature type="compositionally biased region" description="Basic and acidic residues" evidence="1">
    <location>
        <begin position="48"/>
        <end position="65"/>
    </location>
</feature>